<gene>
    <name evidence="3" type="ORF">PACTADRAFT_169</name>
</gene>
<dbReference type="InterPro" id="IPR036389">
    <property type="entry name" value="RNase_III_sf"/>
</dbReference>
<evidence type="ECO:0000256" key="1">
    <source>
        <dbReference type="ARBA" id="ARBA00022884"/>
    </source>
</evidence>
<evidence type="ECO:0000259" key="2">
    <source>
        <dbReference type="PROSITE" id="PS50142"/>
    </source>
</evidence>
<accession>A0A1E4U150</accession>
<name>A0A1E4U150_PACTA</name>
<dbReference type="EMBL" id="KV454011">
    <property type="protein sequence ID" value="ODV97658.1"/>
    <property type="molecule type" value="Genomic_DNA"/>
</dbReference>
<dbReference type="AlphaFoldDB" id="A0A1E4U150"/>
<dbReference type="GO" id="GO:0003725">
    <property type="term" value="F:double-stranded RNA binding"/>
    <property type="evidence" value="ECO:0007669"/>
    <property type="project" value="TreeGrafter"/>
</dbReference>
<dbReference type="InterPro" id="IPR000999">
    <property type="entry name" value="RNase_III_dom"/>
</dbReference>
<organism evidence="3 4">
    <name type="scientific">Pachysolen tannophilus NRRL Y-2460</name>
    <dbReference type="NCBI Taxonomy" id="669874"/>
    <lineage>
        <taxon>Eukaryota</taxon>
        <taxon>Fungi</taxon>
        <taxon>Dikarya</taxon>
        <taxon>Ascomycota</taxon>
        <taxon>Saccharomycotina</taxon>
        <taxon>Pichiomycetes</taxon>
        <taxon>Pachysolenaceae</taxon>
        <taxon>Pachysolen</taxon>
    </lineage>
</organism>
<reference evidence="4" key="1">
    <citation type="submission" date="2016-05" db="EMBL/GenBank/DDBJ databases">
        <title>Comparative genomics of biotechnologically important yeasts.</title>
        <authorList>
            <consortium name="DOE Joint Genome Institute"/>
            <person name="Riley R."/>
            <person name="Haridas S."/>
            <person name="Wolfe K.H."/>
            <person name="Lopes M.R."/>
            <person name="Hittinger C.T."/>
            <person name="Goker M."/>
            <person name="Salamov A."/>
            <person name="Wisecaver J."/>
            <person name="Long T.M."/>
            <person name="Aerts A.L."/>
            <person name="Barry K."/>
            <person name="Choi C."/>
            <person name="Clum A."/>
            <person name="Coughlan A.Y."/>
            <person name="Deshpande S."/>
            <person name="Douglass A.P."/>
            <person name="Hanson S.J."/>
            <person name="Klenk H.-P."/>
            <person name="Labutti K."/>
            <person name="Lapidus A."/>
            <person name="Lindquist E."/>
            <person name="Lipzen A."/>
            <person name="Meier-Kolthoff J.P."/>
            <person name="Ohm R.A."/>
            <person name="Otillar R.P."/>
            <person name="Pangilinan J."/>
            <person name="Peng Y."/>
            <person name="Rokas A."/>
            <person name="Rosa C.A."/>
            <person name="Scheuner C."/>
            <person name="Sibirny A.A."/>
            <person name="Slot J.C."/>
            <person name="Stielow J.B."/>
            <person name="Sun H."/>
            <person name="Kurtzman C.P."/>
            <person name="Blackwell M."/>
            <person name="Grigoriev I.V."/>
            <person name="Jeffries T.W."/>
        </authorList>
    </citation>
    <scope>NUCLEOTIDE SEQUENCE [LARGE SCALE GENOMIC DNA]</scope>
    <source>
        <strain evidence="4">NRRL Y-2460</strain>
    </source>
</reference>
<dbReference type="GO" id="GO:0006396">
    <property type="term" value="P:RNA processing"/>
    <property type="evidence" value="ECO:0007669"/>
    <property type="project" value="InterPro"/>
</dbReference>
<keyword evidence="4" id="KW-1185">Reference proteome</keyword>
<proteinExistence type="predicted"/>
<dbReference type="PROSITE" id="PS50142">
    <property type="entry name" value="RNASE_3_2"/>
    <property type="match status" value="1"/>
</dbReference>
<dbReference type="Proteomes" id="UP000094236">
    <property type="component" value="Unassembled WGS sequence"/>
</dbReference>
<dbReference type="PANTHER" id="PTHR11207">
    <property type="entry name" value="RIBONUCLEASE III"/>
    <property type="match status" value="1"/>
</dbReference>
<dbReference type="GO" id="GO:0004525">
    <property type="term" value="F:ribonuclease III activity"/>
    <property type="evidence" value="ECO:0007669"/>
    <property type="project" value="InterPro"/>
</dbReference>
<dbReference type="SUPFAM" id="SSF69065">
    <property type="entry name" value="RNase III domain-like"/>
    <property type="match status" value="1"/>
</dbReference>
<sequence>MASRYNKLVSSFNYCMSVFTGTSSALKSKQEMLLELKASVSNLSSQVDKIIDLQQKIELTEDDLLKNPDIKLMNELKGFHLSSSAVEGNRKKKGKTNSDISKFINLITFANNYHLLDQKLANTTKKKVSFFRQNHQEPLRSFPVFPPIKDGRLKKIALIHPAIKNEMEEKLKVRIPNSISKDNQRFECFGDALLGMIVSEYIFKRFPNATDGFLTCIRSLLVSNDTLRYYSRYVDLENIIYEFTSVELDNERNAKTLADCFESYICGCYFDGKETYGKMVDCIYQLIEPIVIQFEKNLKASHGYGELKVDELLNEWFNTDISSKNLSKDSQIDLKNSSSTDKKLKKLPELPLVSTSTNVSESSFAKNSKNLDQRSIILKQKAYEESILRSQKIKQLTKDAKKIIAINSKLKRIPKKKNCVNILNQISIKSKGTLPIYKVIMGKNDKKICELYIDGVMLTQATGSSVKKSINNAVLALFTNKLDKLEQHFGTTVKR</sequence>
<dbReference type="STRING" id="669874.A0A1E4U150"/>
<keyword evidence="1" id="KW-0694">RNA-binding</keyword>
<dbReference type="GO" id="GO:0010468">
    <property type="term" value="P:regulation of gene expression"/>
    <property type="evidence" value="ECO:0007669"/>
    <property type="project" value="TreeGrafter"/>
</dbReference>
<dbReference type="OrthoDB" id="416741at2759"/>
<dbReference type="PANTHER" id="PTHR11207:SF0">
    <property type="entry name" value="RIBONUCLEASE 3"/>
    <property type="match status" value="1"/>
</dbReference>
<evidence type="ECO:0000313" key="3">
    <source>
        <dbReference type="EMBL" id="ODV97658.1"/>
    </source>
</evidence>
<dbReference type="Gene3D" id="1.10.1520.10">
    <property type="entry name" value="Ribonuclease III domain"/>
    <property type="match status" value="1"/>
</dbReference>
<evidence type="ECO:0000313" key="4">
    <source>
        <dbReference type="Proteomes" id="UP000094236"/>
    </source>
</evidence>
<protein>
    <recommendedName>
        <fullName evidence="2">RNase III domain-containing protein</fullName>
    </recommendedName>
</protein>
<dbReference type="SMART" id="SM00535">
    <property type="entry name" value="RIBOc"/>
    <property type="match status" value="1"/>
</dbReference>
<dbReference type="Pfam" id="PF00636">
    <property type="entry name" value="Ribonuclease_3"/>
    <property type="match status" value="1"/>
</dbReference>
<dbReference type="Gene3D" id="3.30.160.20">
    <property type="match status" value="1"/>
</dbReference>
<dbReference type="CDD" id="cd00593">
    <property type="entry name" value="RIBOc"/>
    <property type="match status" value="1"/>
</dbReference>
<feature type="domain" description="RNase III" evidence="2">
    <location>
        <begin position="148"/>
        <end position="273"/>
    </location>
</feature>